<dbReference type="PANTHER" id="PTHR14140:SF46">
    <property type="entry name" value="E3 UBIQUITIN-PROTEIN LIGASE ORTHRUS 1-RELATED"/>
    <property type="match status" value="1"/>
</dbReference>
<evidence type="ECO:0000313" key="16">
    <source>
        <dbReference type="EMBL" id="SPC88521.1"/>
    </source>
</evidence>
<feature type="domain" description="RING-type" evidence="14">
    <location>
        <begin position="163"/>
        <end position="202"/>
    </location>
</feature>
<dbReference type="EC" id="2.3.2.27" evidence="3"/>
<dbReference type="PROSITE" id="PS50089">
    <property type="entry name" value="ZF_RING_2"/>
    <property type="match status" value="1"/>
</dbReference>
<dbReference type="SUPFAM" id="SSF88697">
    <property type="entry name" value="PUA domain-like"/>
    <property type="match status" value="1"/>
</dbReference>
<evidence type="ECO:0000256" key="11">
    <source>
        <dbReference type="PROSITE-ProRule" id="PRU00175"/>
    </source>
</evidence>
<evidence type="ECO:0000259" key="14">
    <source>
        <dbReference type="PROSITE" id="PS50089"/>
    </source>
</evidence>
<keyword evidence="5" id="KW-0479">Metal-binding</keyword>
<dbReference type="CDD" id="cd23138">
    <property type="entry name" value="RING-HC_ORTHRUS_rpt1"/>
    <property type="match status" value="1"/>
</dbReference>
<dbReference type="Gene3D" id="3.30.40.10">
    <property type="entry name" value="Zinc/RING finger domain, C3HC4 (zinc finger)"/>
    <property type="match status" value="2"/>
</dbReference>
<feature type="region of interest" description="Disordered" evidence="13">
    <location>
        <begin position="100"/>
        <end position="151"/>
    </location>
</feature>
<feature type="region of interest" description="Disordered" evidence="13">
    <location>
        <begin position="907"/>
        <end position="957"/>
    </location>
</feature>
<evidence type="ECO:0000256" key="2">
    <source>
        <dbReference type="ARBA" id="ARBA00004906"/>
    </source>
</evidence>
<dbReference type="PROSITE" id="PS51015">
    <property type="entry name" value="YDG"/>
    <property type="match status" value="1"/>
</dbReference>
<feature type="compositionally biased region" description="Low complexity" evidence="13">
    <location>
        <begin position="658"/>
        <end position="670"/>
    </location>
</feature>
<dbReference type="InterPro" id="IPR045134">
    <property type="entry name" value="UHRF1/2-like"/>
</dbReference>
<dbReference type="InterPro" id="IPR001841">
    <property type="entry name" value="Znf_RING"/>
</dbReference>
<evidence type="ECO:0000256" key="1">
    <source>
        <dbReference type="ARBA" id="ARBA00000900"/>
    </source>
</evidence>
<dbReference type="Pfam" id="PF02182">
    <property type="entry name" value="SAD_SRA"/>
    <property type="match status" value="1"/>
</dbReference>
<dbReference type="InterPro" id="IPR018957">
    <property type="entry name" value="Znf_C3HC4_RING-type"/>
</dbReference>
<dbReference type="Gene3D" id="2.30.280.10">
    <property type="entry name" value="SRA-YDG"/>
    <property type="match status" value="1"/>
</dbReference>
<dbReference type="GO" id="GO:0003677">
    <property type="term" value="F:DNA binding"/>
    <property type="evidence" value="ECO:0007669"/>
    <property type="project" value="UniProtKB-KW"/>
</dbReference>
<feature type="region of interest" description="Disordered" evidence="13">
    <location>
        <begin position="518"/>
        <end position="539"/>
    </location>
</feature>
<dbReference type="SUPFAM" id="SSF57903">
    <property type="entry name" value="FYVE/PHD zinc finger"/>
    <property type="match status" value="1"/>
</dbReference>
<feature type="compositionally biased region" description="Basic and acidic residues" evidence="13">
    <location>
        <begin position="709"/>
        <end position="726"/>
    </location>
</feature>
<accession>A0A2N9FNN6</accession>
<feature type="compositionally biased region" description="Acidic residues" evidence="13">
    <location>
        <begin position="134"/>
        <end position="151"/>
    </location>
</feature>
<evidence type="ECO:0000256" key="8">
    <source>
        <dbReference type="ARBA" id="ARBA00022833"/>
    </source>
</evidence>
<sequence>MANVSELPCDGDGVCMVCKAKPSEEEKLTCKTCVTPWHLGCLKTRPETLASALQWECPDCTSISGGDSAPVAAPPAGVASDDLIAKIRAIEADVALTDREKAKKRQELMSGRACDDDEKKKKKTKKNKRKRGEEEEEDEDDDEDVKEGGDNDVLDLLDGSLNCSFCMQLPERPVTTPCGHNFCLKCFQKWVGQGKRTCAKCRCSIPPKMASQPRINATLVAAIRMAKVSKSIGVGGPSKVYHFVQNQNRPDKAYTTDRAQKNGKANAASGKIFVTIAPDHFGPIPAENDPERNQGVLVGESWEDRLECRQWGAHFPHVAGIAGQSSYGSQSVALSGGYQDDEDHGEWFLYTGRSFILGMLIRLRTLSVSYMYTRMFFVEAEILVGINGQTRIKSFDQKFEKMNKALQVSCLKGYPVRVVRSHKEKRSSYAPEKGVRYDGVYRIEKCWRKVGIQGFKVCRYLFVRCDNEPAPWTSDEHGDRPRPLPVIPELKKAQDIMERKELPSWDFDEEVGCWKWKKPPPPSKKRVQTGSSTDIKNSRKAIRRAKNMSVREKLLKGAFAGKTLVRERSRGGRSLRVQKNVMCCPSCPTDISDFLENPQGTHAEVPKGYQYPISTRYGYDIISGVNRELMDVIESLKSKTEEENGNSVEVSGDETDGSGESADHSSASSDTNRENPDNTGADDSVQSLPKKRKPKRSRKQEEVVGECSTENKDRLENKIPSEKADAESCSPKQGVGAKTRSRKAENAVVENVGECSTENKDRLENKIPSEKADAESCSPKQGVGAKTRSRKAENAVVENVGECSIENKESLENKIPSETLDAKSCSPKQGVGAKTRSRKAEKAVVENVGECSIENKESLENKILSETLDNKSCSLKQGVDNKDKLVNNVPSEKADAKSCSLKQCVGARTRSRKAENAVDENIGVGVKTRGRKSRKVVDEGNGSPSSPLHVRSDDDFE</sequence>
<feature type="compositionally biased region" description="Basic residues" evidence="13">
    <location>
        <begin position="518"/>
        <end position="527"/>
    </location>
</feature>
<dbReference type="InterPro" id="IPR015947">
    <property type="entry name" value="PUA-like_sf"/>
</dbReference>
<evidence type="ECO:0000256" key="7">
    <source>
        <dbReference type="ARBA" id="ARBA00022786"/>
    </source>
</evidence>
<keyword evidence="10 12" id="KW-0539">Nucleus</keyword>
<dbReference type="Pfam" id="PF00097">
    <property type="entry name" value="zf-C3HC4"/>
    <property type="match status" value="1"/>
</dbReference>
<dbReference type="InterPro" id="IPR011011">
    <property type="entry name" value="Znf_FYVE_PHD"/>
</dbReference>
<keyword evidence="7" id="KW-0833">Ubl conjugation pathway</keyword>
<comment type="pathway">
    <text evidence="2">Protein modification; protein ubiquitination.</text>
</comment>
<reference evidence="16" key="1">
    <citation type="submission" date="2018-02" db="EMBL/GenBank/DDBJ databases">
        <authorList>
            <person name="Cohen D.B."/>
            <person name="Kent A.D."/>
        </authorList>
    </citation>
    <scope>NUCLEOTIDE SEQUENCE</scope>
</reference>
<evidence type="ECO:0000256" key="12">
    <source>
        <dbReference type="PROSITE-ProRule" id="PRU00358"/>
    </source>
</evidence>
<name>A0A2N9FNN6_FAGSY</name>
<dbReference type="PROSITE" id="PS01359">
    <property type="entry name" value="ZF_PHD_1"/>
    <property type="match status" value="1"/>
</dbReference>
<dbReference type="AlphaFoldDB" id="A0A2N9FNN6"/>
<dbReference type="GO" id="GO:0005634">
    <property type="term" value="C:nucleus"/>
    <property type="evidence" value="ECO:0007669"/>
    <property type="project" value="UniProtKB-SubCell"/>
</dbReference>
<feature type="compositionally biased region" description="Basic and acidic residues" evidence="13">
    <location>
        <begin position="100"/>
        <end position="119"/>
    </location>
</feature>
<dbReference type="InterPro" id="IPR019786">
    <property type="entry name" value="Zinc_finger_PHD-type_CS"/>
</dbReference>
<keyword evidence="4" id="KW-0808">Transferase</keyword>
<dbReference type="InterPro" id="IPR036987">
    <property type="entry name" value="SRA-YDG_sf"/>
</dbReference>
<evidence type="ECO:0000259" key="15">
    <source>
        <dbReference type="PROSITE" id="PS51015"/>
    </source>
</evidence>
<dbReference type="InterPro" id="IPR003105">
    <property type="entry name" value="SRA_YDG"/>
</dbReference>
<dbReference type="GO" id="GO:0016567">
    <property type="term" value="P:protein ubiquitination"/>
    <property type="evidence" value="ECO:0007669"/>
    <property type="project" value="UniProtKB-UniPathway"/>
</dbReference>
<dbReference type="InterPro" id="IPR001965">
    <property type="entry name" value="Znf_PHD"/>
</dbReference>
<evidence type="ECO:0000256" key="4">
    <source>
        <dbReference type="ARBA" id="ARBA00022679"/>
    </source>
</evidence>
<gene>
    <name evidence="16" type="ORF">FSB_LOCUS16403</name>
</gene>
<evidence type="ECO:0000256" key="5">
    <source>
        <dbReference type="ARBA" id="ARBA00022723"/>
    </source>
</evidence>
<keyword evidence="8" id="KW-0862">Zinc</keyword>
<organism evidence="16">
    <name type="scientific">Fagus sylvatica</name>
    <name type="common">Beechnut</name>
    <dbReference type="NCBI Taxonomy" id="28930"/>
    <lineage>
        <taxon>Eukaryota</taxon>
        <taxon>Viridiplantae</taxon>
        <taxon>Streptophyta</taxon>
        <taxon>Embryophyta</taxon>
        <taxon>Tracheophyta</taxon>
        <taxon>Spermatophyta</taxon>
        <taxon>Magnoliopsida</taxon>
        <taxon>eudicotyledons</taxon>
        <taxon>Gunneridae</taxon>
        <taxon>Pentapetalae</taxon>
        <taxon>rosids</taxon>
        <taxon>fabids</taxon>
        <taxon>Fagales</taxon>
        <taxon>Fagaceae</taxon>
        <taxon>Fagus</taxon>
    </lineage>
</organism>
<feature type="region of interest" description="Disordered" evidence="13">
    <location>
        <begin position="637"/>
        <end position="795"/>
    </location>
</feature>
<feature type="compositionally biased region" description="Basic residues" evidence="13">
    <location>
        <begin position="120"/>
        <end position="130"/>
    </location>
</feature>
<evidence type="ECO:0000256" key="13">
    <source>
        <dbReference type="SAM" id="MobiDB-lite"/>
    </source>
</evidence>
<evidence type="ECO:0000256" key="3">
    <source>
        <dbReference type="ARBA" id="ARBA00012483"/>
    </source>
</evidence>
<evidence type="ECO:0000256" key="10">
    <source>
        <dbReference type="ARBA" id="ARBA00023242"/>
    </source>
</evidence>
<feature type="region of interest" description="Disordered" evidence="13">
    <location>
        <begin position="814"/>
        <end position="839"/>
    </location>
</feature>
<dbReference type="GO" id="GO:0061630">
    <property type="term" value="F:ubiquitin protein ligase activity"/>
    <property type="evidence" value="ECO:0007669"/>
    <property type="project" value="UniProtKB-EC"/>
</dbReference>
<feature type="compositionally biased region" description="Basic and acidic residues" evidence="13">
    <location>
        <begin position="757"/>
        <end position="774"/>
    </location>
</feature>
<evidence type="ECO:0000256" key="9">
    <source>
        <dbReference type="ARBA" id="ARBA00023125"/>
    </source>
</evidence>
<dbReference type="InterPro" id="IPR047498">
    <property type="entry name" value="RING-HC_ORTHRUS_rpt1"/>
</dbReference>
<dbReference type="PANTHER" id="PTHR14140">
    <property type="entry name" value="E3 UBIQUITIN-PROTEIN LIGASE UHRF-RELATED"/>
    <property type="match status" value="1"/>
</dbReference>
<dbReference type="SMART" id="SM00249">
    <property type="entry name" value="PHD"/>
    <property type="match status" value="1"/>
</dbReference>
<keyword evidence="9" id="KW-0238">DNA-binding</keyword>
<dbReference type="FunFam" id="3.30.40.10:FF:000665">
    <property type="entry name" value="Predicted protein"/>
    <property type="match status" value="1"/>
</dbReference>
<dbReference type="UniPathway" id="UPA00143"/>
<dbReference type="SMART" id="SM00466">
    <property type="entry name" value="SRA"/>
    <property type="match status" value="1"/>
</dbReference>
<feature type="compositionally biased region" description="Basic residues" evidence="13">
    <location>
        <begin position="689"/>
        <end position="698"/>
    </location>
</feature>
<comment type="catalytic activity">
    <reaction evidence="1">
        <text>S-ubiquitinyl-[E2 ubiquitin-conjugating enzyme]-L-cysteine + [acceptor protein]-L-lysine = [E2 ubiquitin-conjugating enzyme]-L-cysteine + N(6)-ubiquitinyl-[acceptor protein]-L-lysine.</text>
        <dbReference type="EC" id="2.3.2.27"/>
    </reaction>
</comment>
<dbReference type="EMBL" id="OIVN01001001">
    <property type="protein sequence ID" value="SPC88521.1"/>
    <property type="molecule type" value="Genomic_DNA"/>
</dbReference>
<keyword evidence="6 11" id="KW-0863">Zinc-finger</keyword>
<proteinExistence type="predicted"/>
<comment type="subcellular location">
    <subcellularLocation>
        <location evidence="12">Nucleus</location>
    </subcellularLocation>
</comment>
<dbReference type="GO" id="GO:0008270">
    <property type="term" value="F:zinc ion binding"/>
    <property type="evidence" value="ECO:0007669"/>
    <property type="project" value="UniProtKB-KW"/>
</dbReference>
<protein>
    <recommendedName>
        <fullName evidence="3">RING-type E3 ubiquitin transferase</fullName>
        <ecNumber evidence="3">2.3.2.27</ecNumber>
    </recommendedName>
</protein>
<dbReference type="GO" id="GO:0044027">
    <property type="term" value="P:negative regulation of gene expression via chromosomal CpG island methylation"/>
    <property type="evidence" value="ECO:0007669"/>
    <property type="project" value="TreeGrafter"/>
</dbReference>
<feature type="domain" description="YDG" evidence="15">
    <location>
        <begin position="291"/>
        <end position="464"/>
    </location>
</feature>
<dbReference type="SMART" id="SM00184">
    <property type="entry name" value="RING"/>
    <property type="match status" value="2"/>
</dbReference>
<evidence type="ECO:0000256" key="6">
    <source>
        <dbReference type="ARBA" id="ARBA00022771"/>
    </source>
</evidence>
<dbReference type="InterPro" id="IPR013083">
    <property type="entry name" value="Znf_RING/FYVE/PHD"/>
</dbReference>
<dbReference type="SUPFAM" id="SSF57850">
    <property type="entry name" value="RING/U-box"/>
    <property type="match status" value="1"/>
</dbReference>